<dbReference type="AlphaFoldDB" id="A0AAW6Q8N4"/>
<dbReference type="Proteomes" id="UP001214976">
    <property type="component" value="Unassembled WGS sequence"/>
</dbReference>
<comment type="caution">
    <text evidence="2">The sequence shown here is derived from an EMBL/GenBank/DDBJ whole genome shotgun (WGS) entry which is preliminary data.</text>
</comment>
<name>A0AAW6Q8N4_9PAST</name>
<dbReference type="RefSeq" id="WP_317476961.1">
    <property type="nucleotide sequence ID" value="NZ_JARQTW010000008.1"/>
</dbReference>
<protein>
    <submittedName>
        <fullName evidence="2">UPF0149 family protein</fullName>
    </submittedName>
</protein>
<dbReference type="PANTHER" id="PTHR37528">
    <property type="entry name" value="UPF0149 PROTEIN YGFB"/>
    <property type="match status" value="1"/>
</dbReference>
<dbReference type="NCBIfam" id="TIGR02292">
    <property type="entry name" value="ygfB_yecA"/>
    <property type="match status" value="1"/>
</dbReference>
<evidence type="ECO:0000256" key="1">
    <source>
        <dbReference type="ARBA" id="ARBA00038308"/>
    </source>
</evidence>
<dbReference type="SUPFAM" id="SSF101327">
    <property type="entry name" value="YgfB-like"/>
    <property type="match status" value="1"/>
</dbReference>
<dbReference type="PANTHER" id="PTHR37528:SF1">
    <property type="entry name" value="UPF0149 PROTEIN YGFB"/>
    <property type="match status" value="1"/>
</dbReference>
<proteinExistence type="inferred from homology"/>
<evidence type="ECO:0000313" key="2">
    <source>
        <dbReference type="EMBL" id="MDG2949816.1"/>
    </source>
</evidence>
<dbReference type="Gene3D" id="1.20.120.740">
    <property type="entry name" value="YgfB uncharacterised protein family UPF0149, PF03695"/>
    <property type="match status" value="1"/>
</dbReference>
<organism evidence="2 3">
    <name type="scientific">Exercitatus varius</name>
    <dbReference type="NCBI Taxonomy" id="67857"/>
    <lineage>
        <taxon>Bacteria</taxon>
        <taxon>Pseudomonadati</taxon>
        <taxon>Pseudomonadota</taxon>
        <taxon>Gammaproteobacteria</taxon>
        <taxon>Pasteurellales</taxon>
        <taxon>Pasteurellaceae</taxon>
        <taxon>Exercitatus</taxon>
    </lineage>
</organism>
<dbReference type="NCBIfam" id="NF002477">
    <property type="entry name" value="PRK01736.1"/>
    <property type="match status" value="1"/>
</dbReference>
<dbReference type="EMBL" id="JARQTW010000008">
    <property type="protein sequence ID" value="MDG2949816.1"/>
    <property type="molecule type" value="Genomic_DNA"/>
</dbReference>
<evidence type="ECO:0000313" key="3">
    <source>
        <dbReference type="Proteomes" id="UP001214976"/>
    </source>
</evidence>
<dbReference type="Pfam" id="PF03695">
    <property type="entry name" value="UPF0149"/>
    <property type="match status" value="1"/>
</dbReference>
<accession>A0AAW6Q8N4</accession>
<reference evidence="2" key="1">
    <citation type="submission" date="2023-03" db="EMBL/GenBank/DDBJ databases">
        <title>Classification of Bisgaard taxon 6 and taxon 10 as Exercitatus varius gen. nov., spec. nov.</title>
        <authorList>
            <person name="Christensen H."/>
        </authorList>
    </citation>
    <scope>NUCLEOTIDE SEQUENCE</scope>
    <source>
        <strain evidence="2">86116</strain>
    </source>
</reference>
<sequence>MAEYSILNQKLKAAGITVSPTELHGFLTGLFAGGIRDRQKWHALLYQITNDNHAYPAELMEELDAMYADFRDKLRDSDAFKFQLLLPEEYKLDVRAEAVCDWANHFLLGVGLARPKISKKRGVIGDTIADLHQICQLGYDEDDDEAELLDSLEDIVAYLRGIAYLFHSHFKSVHEMD</sequence>
<comment type="similarity">
    <text evidence="1">Belongs to the UPF0149 family.</text>
</comment>
<dbReference type="InterPro" id="IPR036255">
    <property type="entry name" value="YgfB-like_sf"/>
</dbReference>
<dbReference type="InterPro" id="IPR011978">
    <property type="entry name" value="YgfB-like"/>
</dbReference>
<dbReference type="GO" id="GO:0005829">
    <property type="term" value="C:cytosol"/>
    <property type="evidence" value="ECO:0007669"/>
    <property type="project" value="TreeGrafter"/>
</dbReference>
<gene>
    <name evidence="2" type="ORF">P7M15_04660</name>
</gene>